<name>A0A1S7DUS7_RIEAN</name>
<dbReference type="InterPro" id="IPR036196">
    <property type="entry name" value="Ptyr_pPase_sf"/>
</dbReference>
<dbReference type="PANTHER" id="PTHR43428">
    <property type="entry name" value="ARSENATE REDUCTASE"/>
    <property type="match status" value="1"/>
</dbReference>
<accession>A0A1S7DUS7</accession>
<evidence type="ECO:0000313" key="2">
    <source>
        <dbReference type="Proteomes" id="UP000189883"/>
    </source>
</evidence>
<dbReference type="AlphaFoldDB" id="A0A1S7DUS7"/>
<dbReference type="Gene3D" id="3.40.50.2300">
    <property type="match status" value="1"/>
</dbReference>
<protein>
    <recommendedName>
        <fullName evidence="3">Protein-tyrosine-phosphatase</fullName>
    </recommendedName>
</protein>
<evidence type="ECO:0000313" key="1">
    <source>
        <dbReference type="EMBL" id="AQY22875.1"/>
    </source>
</evidence>
<dbReference type="EMBL" id="CP011859">
    <property type="protein sequence ID" value="AQY22875.1"/>
    <property type="molecule type" value="Genomic_DNA"/>
</dbReference>
<sequence length="205" mass="23519">MPLLSKIQWFIEQLEVDSISEERKKILQPLIDFITEKQKNEEPIRLNFICTHNSRRSHLCQIWAKTMAYYFGVYNVECYSAGTEATALFPKIAETLHNVGFSIKVLSKEENNPIYAIKYSDNEMPIIGFSKTLDHPFNPKGNFAAVMTCSQADNNCPSVLGAEKRFSITYEDPKVSDNTPKQTFVYAERSLQIATEVLYVFQNIK</sequence>
<proteinExistence type="predicted"/>
<organism evidence="1 2">
    <name type="scientific">Riemerella anatipestifer</name>
    <name type="common">Moraxella anatipestifer</name>
    <dbReference type="NCBI Taxonomy" id="34085"/>
    <lineage>
        <taxon>Bacteria</taxon>
        <taxon>Pseudomonadati</taxon>
        <taxon>Bacteroidota</taxon>
        <taxon>Flavobacteriia</taxon>
        <taxon>Flavobacteriales</taxon>
        <taxon>Weeksellaceae</taxon>
        <taxon>Riemerella</taxon>
    </lineage>
</organism>
<dbReference type="PANTHER" id="PTHR43428:SF1">
    <property type="entry name" value="ARSENATE REDUCTASE"/>
    <property type="match status" value="1"/>
</dbReference>
<reference evidence="1 2" key="1">
    <citation type="submission" date="2015-06" db="EMBL/GenBank/DDBJ databases">
        <title>R. anatipestifer strain HXb2 is the most virulent strain so far, and the genome sequence would help us uncover the pathogenesis.</title>
        <authorList>
            <person name="Hu Q."/>
            <person name="Qi J."/>
            <person name="Bo H."/>
            <person name="Liu G."/>
            <person name="Tao M."/>
            <person name="Ding Y."/>
            <person name="Xue Y."/>
        </authorList>
    </citation>
    <scope>NUCLEOTIDE SEQUENCE [LARGE SCALE GENOMIC DNA]</scope>
    <source>
        <strain evidence="1 2">HXb2</strain>
    </source>
</reference>
<dbReference type="RefSeq" id="WP_079208030.1">
    <property type="nucleotide sequence ID" value="NZ_CP011859.1"/>
</dbReference>
<evidence type="ECO:0008006" key="3">
    <source>
        <dbReference type="Google" id="ProtNLM"/>
    </source>
</evidence>
<dbReference type="Proteomes" id="UP000189883">
    <property type="component" value="Chromosome"/>
</dbReference>
<gene>
    <name evidence="1" type="ORF">AB406_1934</name>
</gene>
<dbReference type="SUPFAM" id="SSF52788">
    <property type="entry name" value="Phosphotyrosine protein phosphatases I"/>
    <property type="match status" value="1"/>
</dbReference>